<feature type="transmembrane region" description="Helical" evidence="8">
    <location>
        <begin position="227"/>
        <end position="249"/>
    </location>
</feature>
<keyword evidence="10" id="KW-1185">Reference proteome</keyword>
<comment type="subcellular location">
    <subcellularLocation>
        <location evidence="2">Membrane</location>
        <topology evidence="2">Multi-pass membrane protein</topology>
    </subcellularLocation>
</comment>
<protein>
    <submittedName>
        <fullName evidence="9">UbiA family prenyltransferase</fullName>
    </submittedName>
</protein>
<evidence type="ECO:0000256" key="2">
    <source>
        <dbReference type="ARBA" id="ARBA00004141"/>
    </source>
</evidence>
<evidence type="ECO:0000256" key="3">
    <source>
        <dbReference type="ARBA" id="ARBA00005985"/>
    </source>
</evidence>
<dbReference type="InterPro" id="IPR044878">
    <property type="entry name" value="UbiA_sf"/>
</dbReference>
<keyword evidence="7 8" id="KW-0472">Membrane</keyword>
<keyword evidence="6 8" id="KW-1133">Transmembrane helix</keyword>
<dbReference type="InterPro" id="IPR039653">
    <property type="entry name" value="Prenyltransferase"/>
</dbReference>
<proteinExistence type="inferred from homology"/>
<comment type="cofactor">
    <cofactor evidence="1">
        <name>Mg(2+)</name>
        <dbReference type="ChEBI" id="CHEBI:18420"/>
    </cofactor>
</comment>
<reference evidence="10" key="1">
    <citation type="submission" date="2023-07" db="EMBL/GenBank/DDBJ databases">
        <title>30 novel species of actinomycetes from the DSMZ collection.</title>
        <authorList>
            <person name="Nouioui I."/>
        </authorList>
    </citation>
    <scope>NUCLEOTIDE SEQUENCE [LARGE SCALE GENOMIC DNA]</scope>
    <source>
        <strain evidence="10">DSM 41886</strain>
    </source>
</reference>
<dbReference type="PANTHER" id="PTHR11048">
    <property type="entry name" value="PRENYLTRANSFERASES"/>
    <property type="match status" value="1"/>
</dbReference>
<feature type="transmembrane region" description="Helical" evidence="8">
    <location>
        <begin position="154"/>
        <end position="175"/>
    </location>
</feature>
<dbReference type="InterPro" id="IPR000537">
    <property type="entry name" value="UbiA_prenyltransferase"/>
</dbReference>
<evidence type="ECO:0000256" key="7">
    <source>
        <dbReference type="ARBA" id="ARBA00023136"/>
    </source>
</evidence>
<dbReference type="Gene3D" id="1.10.357.140">
    <property type="entry name" value="UbiA prenyltransferase"/>
    <property type="match status" value="1"/>
</dbReference>
<dbReference type="Gene3D" id="1.20.120.1780">
    <property type="entry name" value="UbiA prenyltransferase"/>
    <property type="match status" value="1"/>
</dbReference>
<dbReference type="RefSeq" id="WP_311621222.1">
    <property type="nucleotide sequence ID" value="NZ_JAVREV010000025.1"/>
</dbReference>
<gene>
    <name evidence="9" type="ORF">RM779_31560</name>
</gene>
<evidence type="ECO:0000256" key="1">
    <source>
        <dbReference type="ARBA" id="ARBA00001946"/>
    </source>
</evidence>
<evidence type="ECO:0000313" key="10">
    <source>
        <dbReference type="Proteomes" id="UP001183615"/>
    </source>
</evidence>
<evidence type="ECO:0000256" key="5">
    <source>
        <dbReference type="ARBA" id="ARBA00022692"/>
    </source>
</evidence>
<feature type="transmembrane region" description="Helical" evidence="8">
    <location>
        <begin position="295"/>
        <end position="314"/>
    </location>
</feature>
<organism evidence="9 10">
    <name type="scientific">Streptomyces johnsoniae</name>
    <dbReference type="NCBI Taxonomy" id="3075532"/>
    <lineage>
        <taxon>Bacteria</taxon>
        <taxon>Bacillati</taxon>
        <taxon>Actinomycetota</taxon>
        <taxon>Actinomycetes</taxon>
        <taxon>Kitasatosporales</taxon>
        <taxon>Streptomycetaceae</taxon>
        <taxon>Streptomyces</taxon>
    </lineage>
</organism>
<sequence>MAVRIEPARSVRENARALYGFSRGTQATLSVAQPLLGTLLADSTPPPGRLALCLLACLAGYFAVFAANDLIDARLDRERFAYLRAYQGFDIDSAGGRHPLAQGRLSRAAGGAWIAALGAVALAVGALLSWVCAALLAAAALLEAVYCGLARVTPFKFLLTGVLVAFGGCLGWFAMTSAVDRPVLWLFCLWLAAWEIGGRNIVNDWADVEEDVHLGVRTVPVVYGPRISGALTFGCLALATVAGAGMFAAAWPSHGLLGPAAMLLLSGYALIAPGLRLLRDPRPRHAMALFNRASLYPAATLGLLLSGVLTDGLLGG</sequence>
<dbReference type="Proteomes" id="UP001183615">
    <property type="component" value="Unassembled WGS sequence"/>
</dbReference>
<dbReference type="PANTHER" id="PTHR11048:SF28">
    <property type="entry name" value="4-HYDROXYBENZOATE POLYPRENYLTRANSFERASE, MITOCHONDRIAL"/>
    <property type="match status" value="1"/>
</dbReference>
<keyword evidence="4" id="KW-0808">Transferase</keyword>
<feature type="transmembrane region" description="Helical" evidence="8">
    <location>
        <begin position="112"/>
        <end position="142"/>
    </location>
</feature>
<feature type="transmembrane region" description="Helical" evidence="8">
    <location>
        <begin position="256"/>
        <end position="275"/>
    </location>
</feature>
<dbReference type="EMBL" id="JAVREV010000025">
    <property type="protein sequence ID" value="MDT0447097.1"/>
    <property type="molecule type" value="Genomic_DNA"/>
</dbReference>
<evidence type="ECO:0000256" key="6">
    <source>
        <dbReference type="ARBA" id="ARBA00022989"/>
    </source>
</evidence>
<comment type="similarity">
    <text evidence="3">Belongs to the UbiA prenyltransferase family.</text>
</comment>
<evidence type="ECO:0000256" key="8">
    <source>
        <dbReference type="SAM" id="Phobius"/>
    </source>
</evidence>
<name>A0ABU2SDX6_9ACTN</name>
<evidence type="ECO:0000313" key="9">
    <source>
        <dbReference type="EMBL" id="MDT0447097.1"/>
    </source>
</evidence>
<accession>A0ABU2SDX6</accession>
<keyword evidence="5 8" id="KW-0812">Transmembrane</keyword>
<comment type="caution">
    <text evidence="9">The sequence shown here is derived from an EMBL/GenBank/DDBJ whole genome shotgun (WGS) entry which is preliminary data.</text>
</comment>
<dbReference type="Pfam" id="PF01040">
    <property type="entry name" value="UbiA"/>
    <property type="match status" value="1"/>
</dbReference>
<evidence type="ECO:0000256" key="4">
    <source>
        <dbReference type="ARBA" id="ARBA00022679"/>
    </source>
</evidence>